<reference evidence="2" key="1">
    <citation type="submission" date="2015-01" db="EMBL/GenBank/DDBJ databases">
        <authorList>
            <person name="Aksoy S."/>
            <person name="Warren W."/>
            <person name="Wilson R.K."/>
        </authorList>
    </citation>
    <scope>NUCLEOTIDE SEQUENCE [LARGE SCALE GENOMIC DNA]</scope>
    <source>
        <strain evidence="2">IAEA</strain>
    </source>
</reference>
<dbReference type="VEuPathDB" id="VectorBase:GPPI004172"/>
<sequence length="74" mass="8184">MSWFKEEFTQLSLHVGRGYQNVSRLLNKRMVNKNRSKLSVGGRGGVGGIGVGAFITLYNNSHSPLRHHNGSMAK</sequence>
<proteinExistence type="predicted"/>
<dbReference type="EnsemblMetazoa" id="GPPI004172-RA">
    <property type="protein sequence ID" value="GPPI004172-PA"/>
    <property type="gene ID" value="GPPI004172"/>
</dbReference>
<keyword evidence="2" id="KW-1185">Reference proteome</keyword>
<reference evidence="1" key="2">
    <citation type="submission" date="2020-05" db="UniProtKB">
        <authorList>
            <consortium name="EnsemblMetazoa"/>
        </authorList>
    </citation>
    <scope>IDENTIFICATION</scope>
    <source>
        <strain evidence="1">IAEA</strain>
    </source>
</reference>
<accession>A0A1B0APS1</accession>
<dbReference type="EMBL" id="JXJN01001557">
    <property type="status" value="NOT_ANNOTATED_CDS"/>
    <property type="molecule type" value="Genomic_DNA"/>
</dbReference>
<evidence type="ECO:0000313" key="2">
    <source>
        <dbReference type="Proteomes" id="UP000092460"/>
    </source>
</evidence>
<name>A0A1B0APS1_9MUSC</name>
<dbReference type="AlphaFoldDB" id="A0A1B0APS1"/>
<evidence type="ECO:0000313" key="1">
    <source>
        <dbReference type="EnsemblMetazoa" id="GPPI004172-PA"/>
    </source>
</evidence>
<organism evidence="1 2">
    <name type="scientific">Glossina palpalis gambiensis</name>
    <dbReference type="NCBI Taxonomy" id="67801"/>
    <lineage>
        <taxon>Eukaryota</taxon>
        <taxon>Metazoa</taxon>
        <taxon>Ecdysozoa</taxon>
        <taxon>Arthropoda</taxon>
        <taxon>Hexapoda</taxon>
        <taxon>Insecta</taxon>
        <taxon>Pterygota</taxon>
        <taxon>Neoptera</taxon>
        <taxon>Endopterygota</taxon>
        <taxon>Diptera</taxon>
        <taxon>Brachycera</taxon>
        <taxon>Muscomorpha</taxon>
        <taxon>Hippoboscoidea</taxon>
        <taxon>Glossinidae</taxon>
        <taxon>Glossina</taxon>
    </lineage>
</organism>
<dbReference type="Proteomes" id="UP000092460">
    <property type="component" value="Unassembled WGS sequence"/>
</dbReference>
<protein>
    <submittedName>
        <fullName evidence="1">Uncharacterized protein</fullName>
    </submittedName>
</protein>